<dbReference type="Pfam" id="PF00501">
    <property type="entry name" value="AMP-binding"/>
    <property type="match status" value="1"/>
</dbReference>
<gene>
    <name evidence="4" type="ORF">WG926_20005</name>
</gene>
<dbReference type="SUPFAM" id="SSF56801">
    <property type="entry name" value="Acetyl-CoA synthetase-like"/>
    <property type="match status" value="1"/>
</dbReference>
<dbReference type="InterPro" id="IPR000873">
    <property type="entry name" value="AMP-dep_synth/lig_dom"/>
</dbReference>
<comment type="caution">
    <text evidence="4">The sequence shown here is derived from an EMBL/GenBank/DDBJ whole genome shotgun (WGS) entry which is preliminary data.</text>
</comment>
<evidence type="ECO:0000259" key="3">
    <source>
        <dbReference type="Pfam" id="PF13193"/>
    </source>
</evidence>
<protein>
    <submittedName>
        <fullName evidence="4">AMP-binding protein</fullName>
    </submittedName>
</protein>
<dbReference type="RefSeq" id="WP_345932047.1">
    <property type="nucleotide sequence ID" value="NZ_JBBKTV010000002.1"/>
</dbReference>
<dbReference type="Gene3D" id="2.30.38.10">
    <property type="entry name" value="Luciferase, Domain 3"/>
    <property type="match status" value="1"/>
</dbReference>
<evidence type="ECO:0000259" key="2">
    <source>
        <dbReference type="Pfam" id="PF00501"/>
    </source>
</evidence>
<sequence length="588" mass="63212">MSAMSPPSATLIDDPSGFRLRFTADETARRRASGVWTGRTLADDARNRAATTPDAIACVTETGGLSFGQIWNRAVRLARRMRAHGLTPGAVVSFQLPNWDEAVVLNLACSLAGLVINPIVPIYRDREVGFILNDARSRLLILPARWRNFDYAAMAVALKPGLPSLDRIITVRGTADGCDSWDDWTGGPSRDGSPRDDGADDDRVVTDLAPDLVGADASSLKMVMYTSGTTGRPKGVLYAHETSRRALMSSMRAWDIHAGDVLLMPSPVTHVTGYSYGMELPFYHATRTVFMERWDGAQALELIADHDVAFMIGATPFLQELTAAAEAARAAGRPPVATSLKIFACGGAAVPPEVVRRARKAMPNLAAFRVYGSSECPMITQGYPGTDPASAEAAATSDGAVYDWEVRVVDEAGQPVPAGAEGEIVARGPALFRGYTDPAATAEAFDADGYFRTGDLGTVAEDGRLVITGRKKDLIIRGGENLSAKEIEDALHEHPLVREAAVVAMPHARLGEGVCAWLIPTDAARDATHDGQMLPDRDMIADFVASRGLARQKLPERIEWVDDFPRTASGKIQKHIIRKLVAAQPDGS</sequence>
<dbReference type="EMBL" id="JBBKTW010000007">
    <property type="protein sequence ID" value="MEN2990608.1"/>
    <property type="molecule type" value="Genomic_DNA"/>
</dbReference>
<proteinExistence type="predicted"/>
<evidence type="ECO:0000313" key="4">
    <source>
        <dbReference type="EMBL" id="MEN2990608.1"/>
    </source>
</evidence>
<dbReference type="InterPro" id="IPR020845">
    <property type="entry name" value="AMP-binding_CS"/>
</dbReference>
<dbReference type="Proteomes" id="UP001413721">
    <property type="component" value="Unassembled WGS sequence"/>
</dbReference>
<dbReference type="Pfam" id="PF13193">
    <property type="entry name" value="AMP-binding_C"/>
    <property type="match status" value="1"/>
</dbReference>
<organism evidence="4 5">
    <name type="scientific">Tistrella arctica</name>
    <dbReference type="NCBI Taxonomy" id="3133430"/>
    <lineage>
        <taxon>Bacteria</taxon>
        <taxon>Pseudomonadati</taxon>
        <taxon>Pseudomonadota</taxon>
        <taxon>Alphaproteobacteria</taxon>
        <taxon>Geminicoccales</taxon>
        <taxon>Geminicoccaceae</taxon>
        <taxon>Tistrella</taxon>
    </lineage>
</organism>
<dbReference type="PANTHER" id="PTHR43201:SF32">
    <property type="entry name" value="2-SUCCINYLBENZOATE--COA LIGASE, CHLOROPLASTIC_PEROXISOMAL"/>
    <property type="match status" value="1"/>
</dbReference>
<feature type="domain" description="AMP-binding enzyme C-terminal" evidence="3">
    <location>
        <begin position="486"/>
        <end position="571"/>
    </location>
</feature>
<feature type="domain" description="AMP-dependent synthetase/ligase" evidence="2">
    <location>
        <begin position="47"/>
        <end position="435"/>
    </location>
</feature>
<evidence type="ECO:0000256" key="1">
    <source>
        <dbReference type="SAM" id="MobiDB-lite"/>
    </source>
</evidence>
<accession>A0ABU9YP82</accession>
<evidence type="ECO:0000313" key="5">
    <source>
        <dbReference type="Proteomes" id="UP001413721"/>
    </source>
</evidence>
<dbReference type="Gene3D" id="3.30.300.30">
    <property type="match status" value="1"/>
</dbReference>
<feature type="region of interest" description="Disordered" evidence="1">
    <location>
        <begin position="180"/>
        <end position="201"/>
    </location>
</feature>
<name>A0ABU9YP82_9PROT</name>
<reference evidence="4 5" key="1">
    <citation type="submission" date="2024-03" db="EMBL/GenBank/DDBJ databases">
        <title>High-quality draft genome sequencing of Tistrella sp. BH-R2-4.</title>
        <authorList>
            <person name="Dong C."/>
        </authorList>
    </citation>
    <scope>NUCLEOTIDE SEQUENCE [LARGE SCALE GENOMIC DNA]</scope>
    <source>
        <strain evidence="4 5">BH-R2-4</strain>
    </source>
</reference>
<dbReference type="PROSITE" id="PS00455">
    <property type="entry name" value="AMP_BINDING"/>
    <property type="match status" value="1"/>
</dbReference>
<dbReference type="PANTHER" id="PTHR43201">
    <property type="entry name" value="ACYL-COA SYNTHETASE"/>
    <property type="match status" value="1"/>
</dbReference>
<dbReference type="InterPro" id="IPR045851">
    <property type="entry name" value="AMP-bd_C_sf"/>
</dbReference>
<keyword evidence="5" id="KW-1185">Reference proteome</keyword>
<dbReference type="Gene3D" id="3.40.50.980">
    <property type="match status" value="2"/>
</dbReference>
<dbReference type="InterPro" id="IPR025110">
    <property type="entry name" value="AMP-bd_C"/>
</dbReference>
<feature type="compositionally biased region" description="Basic and acidic residues" evidence="1">
    <location>
        <begin position="192"/>
        <end position="201"/>
    </location>
</feature>